<evidence type="ECO:0000256" key="7">
    <source>
        <dbReference type="ARBA" id="ARBA00023136"/>
    </source>
</evidence>
<keyword evidence="15" id="KW-1185">Reference proteome</keyword>
<evidence type="ECO:0000256" key="4">
    <source>
        <dbReference type="ARBA" id="ARBA00022781"/>
    </source>
</evidence>
<dbReference type="GO" id="GO:0045259">
    <property type="term" value="C:proton-transporting ATP synthase complex"/>
    <property type="evidence" value="ECO:0007669"/>
    <property type="project" value="UniProtKB-KW"/>
</dbReference>
<comment type="similarity">
    <text evidence="12">Belongs to the ATPase B chain family.</text>
</comment>
<dbReference type="Pfam" id="PF00430">
    <property type="entry name" value="ATP-synt_B"/>
    <property type="match status" value="1"/>
</dbReference>
<evidence type="ECO:0000256" key="2">
    <source>
        <dbReference type="ARBA" id="ARBA00022547"/>
    </source>
</evidence>
<dbReference type="GO" id="GO:0012505">
    <property type="term" value="C:endomembrane system"/>
    <property type="evidence" value="ECO:0007669"/>
    <property type="project" value="UniProtKB-SubCell"/>
</dbReference>
<evidence type="ECO:0000256" key="6">
    <source>
        <dbReference type="ARBA" id="ARBA00023065"/>
    </source>
</evidence>
<accession>A0A8J3HS71</accession>
<keyword evidence="8" id="KW-0066">ATP synthesis</keyword>
<keyword evidence="7" id="KW-0472">Membrane</keyword>
<evidence type="ECO:0000256" key="1">
    <source>
        <dbReference type="ARBA" id="ARBA00022448"/>
    </source>
</evidence>
<sequence length="159" mass="18133">MSASSIILLAFIMVCAFGCKPGYKFVSNFLSRKRSCVHTEIENSLNIEKESLSFLNSILLKNENIQEEIKKTIENANYEADLIIKNKEKQIEEMLDNYQDLIISKIDNKISEAVQKLMSDSVIIAAKTAEKLIQEYVRNENNNSEVISSLSRDLSKKLH</sequence>
<comment type="function">
    <text evidence="9">F(1)F(0) ATP synthase produces ATP from ADP in the presence of a proton or sodium gradient. F-type ATPases consist of two structural domains, F(1) containing the extramembraneous catalytic core and F(0) containing the membrane proton channel, linked together by a central stalk and a peripheral stalk. During catalysis, ATP synthesis in the catalytic domain of F(1) is coupled via a rotary mechanism of the central stalk subunits to proton translocation.</text>
</comment>
<comment type="subcellular location">
    <subcellularLocation>
        <location evidence="11">Endomembrane system</location>
        <topology evidence="11">Single-pass membrane protein</topology>
    </subcellularLocation>
</comment>
<name>A0A8J3HS71_9RICK</name>
<evidence type="ECO:0000256" key="9">
    <source>
        <dbReference type="ARBA" id="ARBA00025198"/>
    </source>
</evidence>
<gene>
    <name evidence="14" type="ORF">sL5_02960</name>
</gene>
<organism evidence="14 15">
    <name type="scientific">Candidatus Mesenet longicola</name>
    <dbReference type="NCBI Taxonomy" id="1892558"/>
    <lineage>
        <taxon>Bacteria</taxon>
        <taxon>Pseudomonadati</taxon>
        <taxon>Pseudomonadota</taxon>
        <taxon>Alphaproteobacteria</taxon>
        <taxon>Rickettsiales</taxon>
        <taxon>Anaplasmataceae</taxon>
        <taxon>Candidatus Mesenet</taxon>
    </lineage>
</organism>
<evidence type="ECO:0000256" key="10">
    <source>
        <dbReference type="ARBA" id="ARBA00025614"/>
    </source>
</evidence>
<dbReference type="GO" id="GO:0015986">
    <property type="term" value="P:proton motive force-driven ATP synthesis"/>
    <property type="evidence" value="ECO:0007669"/>
    <property type="project" value="InterPro"/>
</dbReference>
<keyword evidence="3 12" id="KW-0812">Transmembrane</keyword>
<keyword evidence="5" id="KW-1133">Transmembrane helix</keyword>
<evidence type="ECO:0000256" key="13">
    <source>
        <dbReference type="SAM" id="Coils"/>
    </source>
</evidence>
<keyword evidence="6 12" id="KW-0406">Ion transport</keyword>
<evidence type="ECO:0000313" key="15">
    <source>
        <dbReference type="Proteomes" id="UP000637906"/>
    </source>
</evidence>
<evidence type="ECO:0008006" key="16">
    <source>
        <dbReference type="Google" id="ProtNLM"/>
    </source>
</evidence>
<evidence type="ECO:0000313" key="14">
    <source>
        <dbReference type="EMBL" id="GHM59303.1"/>
    </source>
</evidence>
<keyword evidence="13" id="KW-0175">Coiled coil</keyword>
<proteinExistence type="inferred from homology"/>
<feature type="coiled-coil region" evidence="13">
    <location>
        <begin position="55"/>
        <end position="104"/>
    </location>
</feature>
<keyword evidence="1 12" id="KW-0813">Transport</keyword>
<keyword evidence="2 12" id="KW-0138">CF(0)</keyword>
<evidence type="ECO:0000256" key="3">
    <source>
        <dbReference type="ARBA" id="ARBA00022692"/>
    </source>
</evidence>
<comment type="function">
    <text evidence="10">Component of the F(0) channel, it forms part of the peripheral stalk, linking F(1) to F(0). The b'-subunit is a diverged and duplicated form of b found in plants and photosynthetic bacteria.</text>
</comment>
<dbReference type="Proteomes" id="UP000637906">
    <property type="component" value="Unassembled WGS sequence"/>
</dbReference>
<evidence type="ECO:0000256" key="12">
    <source>
        <dbReference type="RuleBase" id="RU003848"/>
    </source>
</evidence>
<evidence type="ECO:0000256" key="5">
    <source>
        <dbReference type="ARBA" id="ARBA00022989"/>
    </source>
</evidence>
<dbReference type="InterPro" id="IPR002146">
    <property type="entry name" value="ATP_synth_b/b'su_bac/chlpt"/>
</dbReference>
<protein>
    <recommendedName>
        <fullName evidence="16">ATP synthase subunit b</fullName>
    </recommendedName>
</protein>
<comment type="caution">
    <text evidence="14">The sequence shown here is derived from an EMBL/GenBank/DDBJ whole genome shotgun (WGS) entry which is preliminary data.</text>
</comment>
<reference evidence="14 15" key="1">
    <citation type="journal article" date="2021" name="Microb. Ecol.">
        <title>Candidatus Mesenet longicola: Novel Endosymbionts of Brontispa longissima that Induce Cytoplasmic Incompatibility.</title>
        <authorList>
            <person name="Takano S."/>
            <person name="Gotoh Y."/>
            <person name="Hayashi T."/>
        </authorList>
    </citation>
    <scope>NUCLEOTIDE SEQUENCE [LARGE SCALE GENOMIC DNA]</scope>
    <source>
        <strain evidence="14">L5</strain>
    </source>
</reference>
<keyword evidence="4 12" id="KW-0375">Hydrogen ion transport</keyword>
<dbReference type="AlphaFoldDB" id="A0A8J3HS71"/>
<evidence type="ECO:0000256" key="11">
    <source>
        <dbReference type="ARBA" id="ARBA00037847"/>
    </source>
</evidence>
<evidence type="ECO:0000256" key="8">
    <source>
        <dbReference type="ARBA" id="ARBA00023310"/>
    </source>
</evidence>
<dbReference type="GO" id="GO:0015078">
    <property type="term" value="F:proton transmembrane transporter activity"/>
    <property type="evidence" value="ECO:0007669"/>
    <property type="project" value="InterPro"/>
</dbReference>
<dbReference type="EMBL" id="BNGU01000007">
    <property type="protein sequence ID" value="GHM59303.1"/>
    <property type="molecule type" value="Genomic_DNA"/>
</dbReference>